<dbReference type="STRING" id="1073325.SAMN05444483_101208"/>
<keyword evidence="3" id="KW-1185">Reference proteome</keyword>
<accession>A0A1M5BVC6</accession>
<keyword evidence="1" id="KW-0472">Membrane</keyword>
<feature type="transmembrane region" description="Helical" evidence="1">
    <location>
        <begin position="41"/>
        <end position="60"/>
    </location>
</feature>
<reference evidence="3" key="1">
    <citation type="submission" date="2016-11" db="EMBL/GenBank/DDBJ databases">
        <authorList>
            <person name="Varghese N."/>
            <person name="Submissions S."/>
        </authorList>
    </citation>
    <scope>NUCLEOTIDE SEQUENCE [LARGE SCALE GENOMIC DNA]</scope>
    <source>
        <strain evidence="3">DSM 24579</strain>
    </source>
</reference>
<dbReference type="EMBL" id="FQVT01000001">
    <property type="protein sequence ID" value="SHF46395.1"/>
    <property type="molecule type" value="Genomic_DNA"/>
</dbReference>
<evidence type="ECO:0000313" key="3">
    <source>
        <dbReference type="Proteomes" id="UP000183945"/>
    </source>
</evidence>
<gene>
    <name evidence="2" type="ORF">SAMN05444483_101208</name>
</gene>
<feature type="transmembrane region" description="Helical" evidence="1">
    <location>
        <begin position="313"/>
        <end position="330"/>
    </location>
</feature>
<keyword evidence="1" id="KW-1133">Transmembrane helix</keyword>
<dbReference type="Proteomes" id="UP000183945">
    <property type="component" value="Unassembled WGS sequence"/>
</dbReference>
<proteinExistence type="predicted"/>
<evidence type="ECO:0000256" key="1">
    <source>
        <dbReference type="SAM" id="Phobius"/>
    </source>
</evidence>
<feature type="transmembrane region" description="Helical" evidence="1">
    <location>
        <begin position="132"/>
        <end position="150"/>
    </location>
</feature>
<evidence type="ECO:0000313" key="2">
    <source>
        <dbReference type="EMBL" id="SHF46395.1"/>
    </source>
</evidence>
<feature type="transmembrane region" description="Helical" evidence="1">
    <location>
        <begin position="290"/>
        <end position="307"/>
    </location>
</feature>
<name>A0A1M5BVC6_SALEC</name>
<feature type="transmembrane region" description="Helical" evidence="1">
    <location>
        <begin position="212"/>
        <end position="236"/>
    </location>
</feature>
<dbReference type="Pfam" id="PF14897">
    <property type="entry name" value="EpsG"/>
    <property type="match status" value="1"/>
</dbReference>
<feature type="transmembrane region" description="Helical" evidence="1">
    <location>
        <begin position="96"/>
        <end position="120"/>
    </location>
</feature>
<feature type="transmembrane region" description="Helical" evidence="1">
    <location>
        <begin position="12"/>
        <end position="29"/>
    </location>
</feature>
<keyword evidence="1" id="KW-0812">Transmembrane</keyword>
<dbReference type="RefSeq" id="WP_072875848.1">
    <property type="nucleotide sequence ID" value="NZ_FQVT01000001.1"/>
</dbReference>
<dbReference type="OrthoDB" id="1112074at2"/>
<dbReference type="AlphaFoldDB" id="A0A1M5BVC6"/>
<feature type="transmembrane region" description="Helical" evidence="1">
    <location>
        <begin position="262"/>
        <end position="278"/>
    </location>
</feature>
<sequence length="361" mass="42039">MLEFIPIEIYTPIYYHILLSVVLMTILHSQVLQINDKVNLVYVRSCGLILLIFVLGYMGLRPLSGIFTDMGLYAKYFFQIQEGNNFSLGEDFLFDLLLLITAYATNIDFFFLLCAGLYVIPLYLGSKKWFGGYWFYSFLFLVISFSFWNYGTNGIRNGIATSIFILGLSRENKRNQIILILVAVGFHKSMLLPAIAYAATFINNNPKVYLRFWLLCIPLSLFLGGYLESIITYLGFGDDRLSKYLTDEEFGANYNRGFRWDFLIYSAAGVFAGYYFIFKRKFKDNFYNHLFNIYLIANGFWILIIRASYSNRFAYLSWFLLGIIVVYPFLKEKLFVNQHQKLGGTLLVYFMFTYIMNVILA</sequence>
<protein>
    <submittedName>
        <fullName evidence="2">EpsG family protein</fullName>
    </submittedName>
</protein>
<feature type="transmembrane region" description="Helical" evidence="1">
    <location>
        <begin position="177"/>
        <end position="200"/>
    </location>
</feature>
<feature type="transmembrane region" description="Helical" evidence="1">
    <location>
        <begin position="342"/>
        <end position="360"/>
    </location>
</feature>
<organism evidence="2 3">
    <name type="scientific">Salegentibacter echinorum</name>
    <dbReference type="NCBI Taxonomy" id="1073325"/>
    <lineage>
        <taxon>Bacteria</taxon>
        <taxon>Pseudomonadati</taxon>
        <taxon>Bacteroidota</taxon>
        <taxon>Flavobacteriia</taxon>
        <taxon>Flavobacteriales</taxon>
        <taxon>Flavobacteriaceae</taxon>
        <taxon>Salegentibacter</taxon>
    </lineage>
</organism>
<dbReference type="InterPro" id="IPR049458">
    <property type="entry name" value="EpsG-like"/>
</dbReference>